<sequence length="203" mass="22604">MSKLNKTIREAIVQNALKAAGLIEREEALVARRAKLADDVRLFAIGGEVGEQDLKRRVEQIKALEVDGIRVTINERKDDEIYCNFQGRSINLNFSGTNERCSPYVYKPFVTSNSSNRVVITGDNPLNAEFDAIELEQKTVSDLRTHITAEVTAMVNSVTTIKKLLSVWPESKDLLPPYEQVQSTALVADVNKLNTMIGLPKDA</sequence>
<organism evidence="2">
    <name type="scientific">Vibrio phage Rostov M3</name>
    <dbReference type="NCBI Taxonomy" id="2660724"/>
    <lineage>
        <taxon>Viruses</taxon>
        <taxon>Duplodnaviria</taxon>
        <taxon>Heunggongvirae</taxon>
        <taxon>Uroviricota</taxon>
        <taxon>Caudoviricetes</taxon>
    </lineage>
</organism>
<protein>
    <recommendedName>
        <fullName evidence="1">Nucleotide modification associated domain-containing protein</fullName>
    </recommendedName>
</protein>
<name>A0A5Q2WEC6_9CAUD</name>
<gene>
    <name evidence="2" type="ORF">RostovM3_00021</name>
</gene>
<dbReference type="EMBL" id="MN379461">
    <property type="protein sequence ID" value="QGH75039.1"/>
    <property type="molecule type" value="Genomic_DNA"/>
</dbReference>
<proteinExistence type="predicted"/>
<feature type="domain" description="Nucleotide modification associated" evidence="1">
    <location>
        <begin position="3"/>
        <end position="200"/>
    </location>
</feature>
<evidence type="ECO:0000313" key="2">
    <source>
        <dbReference type="EMBL" id="QGH75039.1"/>
    </source>
</evidence>
<accession>A0A5Q2WEC6</accession>
<dbReference type="Pfam" id="PF18757">
    <property type="entry name" value="Nmad5"/>
    <property type="match status" value="1"/>
</dbReference>
<reference evidence="2" key="1">
    <citation type="submission" date="2019-08" db="EMBL/GenBank/DDBJ databases">
        <authorList>
            <person name="Pogozhova M.P."/>
            <person name="Pisanov R.V."/>
            <person name="Gaevskaya N.E."/>
            <person name="Vodopyanov A.S."/>
        </authorList>
    </citation>
    <scope>NUCLEOTIDE SEQUENCE</scope>
</reference>
<evidence type="ECO:0000259" key="1">
    <source>
        <dbReference type="Pfam" id="PF18757"/>
    </source>
</evidence>
<dbReference type="InterPro" id="IPR040835">
    <property type="entry name" value="Nmad5"/>
</dbReference>